<feature type="region of interest" description="Disordered" evidence="1">
    <location>
        <begin position="69"/>
        <end position="97"/>
    </location>
</feature>
<evidence type="ECO:0000313" key="2">
    <source>
        <dbReference type="EMBL" id="GGG27642.1"/>
    </source>
</evidence>
<keyword evidence="3" id="KW-1185">Reference proteome</keyword>
<protein>
    <submittedName>
        <fullName evidence="2">Uncharacterized protein</fullName>
    </submittedName>
</protein>
<organism evidence="2 3">
    <name type="scientific">Caldovatus sediminis</name>
    <dbReference type="NCBI Taxonomy" id="2041189"/>
    <lineage>
        <taxon>Bacteria</taxon>
        <taxon>Pseudomonadati</taxon>
        <taxon>Pseudomonadota</taxon>
        <taxon>Alphaproteobacteria</taxon>
        <taxon>Acetobacterales</taxon>
        <taxon>Roseomonadaceae</taxon>
        <taxon>Caldovatus</taxon>
    </lineage>
</organism>
<proteinExistence type="predicted"/>
<accession>A0A8J3EBW4</accession>
<gene>
    <name evidence="2" type="ORF">GCM10010964_14450</name>
</gene>
<dbReference type="AlphaFoldDB" id="A0A8J3EBW4"/>
<evidence type="ECO:0000256" key="1">
    <source>
        <dbReference type="SAM" id="MobiDB-lite"/>
    </source>
</evidence>
<dbReference type="EMBL" id="BMKS01000003">
    <property type="protein sequence ID" value="GGG27642.1"/>
    <property type="molecule type" value="Genomic_DNA"/>
</dbReference>
<name>A0A8J3EBW4_9PROT</name>
<evidence type="ECO:0000313" key="3">
    <source>
        <dbReference type="Proteomes" id="UP000597507"/>
    </source>
</evidence>
<comment type="caution">
    <text evidence="2">The sequence shown here is derived from an EMBL/GenBank/DDBJ whole genome shotgun (WGS) entry which is preliminary data.</text>
</comment>
<sequence>MRGDDDTALGALGERGVEEGVLTRERGEARRLAAQQLEGLHHAGRAALHAQDVRPRGEFEHRRVAEIHPPSVRGGGIGDAGRDADRRGAGHCRGGGRRAEAEQLANLALPYVGTEMAEPLRAAGAPEPVLPAPAAWPAEVNWPGLYGPDGKSQIAGRCARRLIWRRGARDSAVRPVAEATDPA</sequence>
<feature type="region of interest" description="Disordered" evidence="1">
    <location>
        <begin position="1"/>
        <end position="24"/>
    </location>
</feature>
<reference evidence="2 3" key="1">
    <citation type="journal article" date="2014" name="Int. J. Syst. Evol. Microbiol.">
        <title>Complete genome sequence of Corynebacterium casei LMG S-19264T (=DSM 44701T), isolated from a smear-ripened cheese.</title>
        <authorList>
            <consortium name="US DOE Joint Genome Institute (JGI-PGF)"/>
            <person name="Walter F."/>
            <person name="Albersmeier A."/>
            <person name="Kalinowski J."/>
            <person name="Ruckert C."/>
        </authorList>
    </citation>
    <scope>NUCLEOTIDE SEQUENCE [LARGE SCALE GENOMIC DNA]</scope>
    <source>
        <strain evidence="2 3">CGMCC 1.16330</strain>
    </source>
</reference>
<dbReference type="Proteomes" id="UP000597507">
    <property type="component" value="Unassembled WGS sequence"/>
</dbReference>
<feature type="compositionally biased region" description="Basic and acidic residues" evidence="1">
    <location>
        <begin position="15"/>
        <end position="24"/>
    </location>
</feature>